<dbReference type="Pfam" id="PF13365">
    <property type="entry name" value="Trypsin_2"/>
    <property type="match status" value="1"/>
</dbReference>
<evidence type="ECO:0008006" key="3">
    <source>
        <dbReference type="Google" id="ProtNLM"/>
    </source>
</evidence>
<dbReference type="InterPro" id="IPR009003">
    <property type="entry name" value="Peptidase_S1_PA"/>
</dbReference>
<proteinExistence type="predicted"/>
<protein>
    <recommendedName>
        <fullName evidence="3">Serine protease</fullName>
    </recommendedName>
</protein>
<name>A0ABP8IR38_9BACT</name>
<dbReference type="SUPFAM" id="SSF50494">
    <property type="entry name" value="Trypsin-like serine proteases"/>
    <property type="match status" value="1"/>
</dbReference>
<dbReference type="InterPro" id="IPR043504">
    <property type="entry name" value="Peptidase_S1_PA_chymotrypsin"/>
</dbReference>
<sequence>MDEANRKLVADQLTTLLGGRGDVQAYINHYETQPSQGILLEGTLTFQQAELLTEAIIVRSGRPGLLIQNGSFQPSASWPELAAVSPILIPSFASVGRIEMEVGNNVWSIGTGWVYNNHIITNRHVAAEFFQPSPVRAGKYVPKYRDSGRRETNGTPVIAPLKAYIDFGGEAGSSESESRRFELKEPVYLPDETAADLAILTVHSRSGTGASLPRSLTLATTPITAQQPIAVVGYPAEISDRNPDPQLLQAFFQGQIGVKRLQPGYTTAVSSTQVQHDCTTTGGNSGSPLLDIRTGHVAGIHFGGNFMVNNRAVPVTELRRILQELGLL</sequence>
<comment type="caution">
    <text evidence="1">The sequence shown here is derived from an EMBL/GenBank/DDBJ whole genome shotgun (WGS) entry which is preliminary data.</text>
</comment>
<evidence type="ECO:0000313" key="2">
    <source>
        <dbReference type="Proteomes" id="UP001501153"/>
    </source>
</evidence>
<keyword evidence="2" id="KW-1185">Reference proteome</keyword>
<evidence type="ECO:0000313" key="1">
    <source>
        <dbReference type="EMBL" id="GAA4366163.1"/>
    </source>
</evidence>
<organism evidence="1 2">
    <name type="scientific">Hymenobacter saemangeumensis</name>
    <dbReference type="NCBI Taxonomy" id="1084522"/>
    <lineage>
        <taxon>Bacteria</taxon>
        <taxon>Pseudomonadati</taxon>
        <taxon>Bacteroidota</taxon>
        <taxon>Cytophagia</taxon>
        <taxon>Cytophagales</taxon>
        <taxon>Hymenobacteraceae</taxon>
        <taxon>Hymenobacter</taxon>
    </lineage>
</organism>
<dbReference type="Proteomes" id="UP001501153">
    <property type="component" value="Unassembled WGS sequence"/>
</dbReference>
<dbReference type="Gene3D" id="2.40.10.10">
    <property type="entry name" value="Trypsin-like serine proteases"/>
    <property type="match status" value="2"/>
</dbReference>
<gene>
    <name evidence="1" type="ORF">GCM10023185_37110</name>
</gene>
<dbReference type="RefSeq" id="WP_345237618.1">
    <property type="nucleotide sequence ID" value="NZ_BAABGZ010000075.1"/>
</dbReference>
<reference evidence="2" key="1">
    <citation type="journal article" date="2019" name="Int. J. Syst. Evol. Microbiol.">
        <title>The Global Catalogue of Microorganisms (GCM) 10K type strain sequencing project: providing services to taxonomists for standard genome sequencing and annotation.</title>
        <authorList>
            <consortium name="The Broad Institute Genomics Platform"/>
            <consortium name="The Broad Institute Genome Sequencing Center for Infectious Disease"/>
            <person name="Wu L."/>
            <person name="Ma J."/>
        </authorList>
    </citation>
    <scope>NUCLEOTIDE SEQUENCE [LARGE SCALE GENOMIC DNA]</scope>
    <source>
        <strain evidence="2">JCM 17923</strain>
    </source>
</reference>
<accession>A0ABP8IR38</accession>
<dbReference type="EMBL" id="BAABGZ010000075">
    <property type="protein sequence ID" value="GAA4366163.1"/>
    <property type="molecule type" value="Genomic_DNA"/>
</dbReference>